<comment type="caution">
    <text evidence="1">The sequence shown here is derived from an EMBL/GenBank/DDBJ whole genome shotgun (WGS) entry which is preliminary data.</text>
</comment>
<dbReference type="AlphaFoldDB" id="A0A5U8XN63"/>
<name>A0A5U8XN63_SALMU</name>
<sequence>MQNVDRFFPSHAELGQRGTADAMEEILTINNMLVSMLADPEVPDMVKPQIWGEVRKDTLSQEQFQSFLNNGTGAADWLRNSFPEMVKVTFLNDDRKAKTDYLPKIGVYFEVKDGHIIVYPIGFNLPGGNVFKCDERGDINGCRELTKTFVFFGPDAQFAIAMPQVVLQALQKLRAERWQCIAQHMPYLNDTIHAFREEIESRIRYQAEASVLAPVLSMAVSALNDPAKRKDMGRWLRSEYLKDKKVFNHACTLLDIEIDTNGEGVAVRYL</sequence>
<gene>
    <name evidence="1" type="ORF">DTU56_08960</name>
</gene>
<dbReference type="EMBL" id="AAGUDP010000006">
    <property type="protein sequence ID" value="EBS0563245.1"/>
    <property type="molecule type" value="Genomic_DNA"/>
</dbReference>
<proteinExistence type="predicted"/>
<protein>
    <submittedName>
        <fullName evidence="1">Uncharacterized protein</fullName>
    </submittedName>
</protein>
<evidence type="ECO:0000313" key="1">
    <source>
        <dbReference type="EMBL" id="EBS0563245.1"/>
    </source>
</evidence>
<accession>A0A5U8XN63</accession>
<reference evidence="1" key="1">
    <citation type="submission" date="2018-07" db="EMBL/GenBank/DDBJ databases">
        <authorList>
            <person name="Ashton P.M."/>
            <person name="Dallman T."/>
            <person name="Nair S."/>
            <person name="De Pinna E."/>
            <person name="Peters T."/>
            <person name="Grant K."/>
        </authorList>
    </citation>
    <scope>NUCLEOTIDE SEQUENCE</scope>
    <source>
        <strain evidence="1">142535</strain>
    </source>
</reference>
<organism evidence="1">
    <name type="scientific">Salmonella muenchen</name>
    <dbReference type="NCBI Taxonomy" id="596"/>
    <lineage>
        <taxon>Bacteria</taxon>
        <taxon>Pseudomonadati</taxon>
        <taxon>Pseudomonadota</taxon>
        <taxon>Gammaproteobacteria</taxon>
        <taxon>Enterobacterales</taxon>
        <taxon>Enterobacteriaceae</taxon>
        <taxon>Salmonella</taxon>
    </lineage>
</organism>